<accession>A0ABC8V9X9</accession>
<evidence type="ECO:0000313" key="3">
    <source>
        <dbReference type="Proteomes" id="UP001497457"/>
    </source>
</evidence>
<feature type="chain" id="PRO_5044860824" evidence="1">
    <location>
        <begin position="27"/>
        <end position="94"/>
    </location>
</feature>
<gene>
    <name evidence="2" type="ORF">URODEC1_LOCUS1271</name>
</gene>
<proteinExistence type="predicted"/>
<keyword evidence="3" id="KW-1185">Reference proteome</keyword>
<protein>
    <submittedName>
        <fullName evidence="2">Uncharacterized protein</fullName>
    </submittedName>
</protein>
<keyword evidence="1" id="KW-0732">Signal</keyword>
<organism evidence="2 3">
    <name type="scientific">Urochloa decumbens</name>
    <dbReference type="NCBI Taxonomy" id="240449"/>
    <lineage>
        <taxon>Eukaryota</taxon>
        <taxon>Viridiplantae</taxon>
        <taxon>Streptophyta</taxon>
        <taxon>Embryophyta</taxon>
        <taxon>Tracheophyta</taxon>
        <taxon>Spermatophyta</taxon>
        <taxon>Magnoliopsida</taxon>
        <taxon>Liliopsida</taxon>
        <taxon>Poales</taxon>
        <taxon>Poaceae</taxon>
        <taxon>PACMAD clade</taxon>
        <taxon>Panicoideae</taxon>
        <taxon>Panicodae</taxon>
        <taxon>Paniceae</taxon>
        <taxon>Melinidinae</taxon>
        <taxon>Urochloa</taxon>
    </lineage>
</organism>
<evidence type="ECO:0000313" key="2">
    <source>
        <dbReference type="EMBL" id="CAL4886646.1"/>
    </source>
</evidence>
<evidence type="ECO:0000256" key="1">
    <source>
        <dbReference type="SAM" id="SignalP"/>
    </source>
</evidence>
<reference evidence="2 3" key="2">
    <citation type="submission" date="2024-10" db="EMBL/GenBank/DDBJ databases">
        <authorList>
            <person name="Ryan C."/>
        </authorList>
    </citation>
    <scope>NUCLEOTIDE SEQUENCE [LARGE SCALE GENOMIC DNA]</scope>
</reference>
<dbReference type="EMBL" id="OZ075111">
    <property type="protein sequence ID" value="CAL4886646.1"/>
    <property type="molecule type" value="Genomic_DNA"/>
</dbReference>
<feature type="signal peptide" evidence="1">
    <location>
        <begin position="1"/>
        <end position="26"/>
    </location>
</feature>
<name>A0ABC8V9X9_9POAL</name>
<dbReference type="Proteomes" id="UP001497457">
    <property type="component" value="Chromosome 1b"/>
</dbReference>
<sequence length="94" mass="9676">MASSASALNSVAVACLLALIVIAAGAARTEPDAKAETTVRLLCHSHNGWSDQLCRDVCQANGFSGYDFALASAATGNLARCCCCPKGKICIQVE</sequence>
<reference evidence="3" key="1">
    <citation type="submission" date="2024-06" db="EMBL/GenBank/DDBJ databases">
        <authorList>
            <person name="Ryan C."/>
        </authorList>
    </citation>
    <scope>NUCLEOTIDE SEQUENCE [LARGE SCALE GENOMIC DNA]</scope>
</reference>
<dbReference type="AlphaFoldDB" id="A0ABC8V9X9"/>